<evidence type="ECO:0000259" key="1">
    <source>
        <dbReference type="Pfam" id="PF01521"/>
    </source>
</evidence>
<dbReference type="Proteomes" id="UP001596142">
    <property type="component" value="Unassembled WGS sequence"/>
</dbReference>
<organism evidence="2 3">
    <name type="scientific">Thalassorhabdus alkalitolerans</name>
    <dbReference type="NCBI Taxonomy" id="2282697"/>
    <lineage>
        <taxon>Bacteria</taxon>
        <taxon>Bacillati</taxon>
        <taxon>Bacillota</taxon>
        <taxon>Bacilli</taxon>
        <taxon>Bacillales</taxon>
        <taxon>Bacillaceae</taxon>
        <taxon>Thalassorhabdus</taxon>
    </lineage>
</organism>
<dbReference type="Gene3D" id="2.60.300.12">
    <property type="entry name" value="HesB-like domain"/>
    <property type="match status" value="1"/>
</dbReference>
<protein>
    <submittedName>
        <fullName evidence="2">Iron-sulfur cluster biosynthesis family protein</fullName>
    </submittedName>
</protein>
<sequence length="100" mass="11190">MDFTISSEAAKHYKKEMELKEGDAVRLFVRVGGVGSGGFSIGVAKETPSPTSFQVTKEGVTFFVTEEDQWYVDGMTISYEPGIDYFHFENPKIKDVINPE</sequence>
<name>A0ABW0YN54_9BACI</name>
<dbReference type="SUPFAM" id="SSF89360">
    <property type="entry name" value="HesB-like domain"/>
    <property type="match status" value="1"/>
</dbReference>
<dbReference type="RefSeq" id="WP_054637708.1">
    <property type="nucleotide sequence ID" value="NZ_JBHSOZ010000003.1"/>
</dbReference>
<feature type="domain" description="Core" evidence="1">
    <location>
        <begin position="1"/>
        <end position="91"/>
    </location>
</feature>
<evidence type="ECO:0000313" key="2">
    <source>
        <dbReference type="EMBL" id="MFC5711824.1"/>
    </source>
</evidence>
<proteinExistence type="predicted"/>
<evidence type="ECO:0000313" key="3">
    <source>
        <dbReference type="Proteomes" id="UP001596142"/>
    </source>
</evidence>
<gene>
    <name evidence="2" type="ORF">ACFPU1_03435</name>
</gene>
<dbReference type="InterPro" id="IPR000361">
    <property type="entry name" value="ATAP_core_dom"/>
</dbReference>
<comment type="caution">
    <text evidence="2">The sequence shown here is derived from an EMBL/GenBank/DDBJ whole genome shotgun (WGS) entry which is preliminary data.</text>
</comment>
<dbReference type="Pfam" id="PF01521">
    <property type="entry name" value="Fe-S_biosyn"/>
    <property type="match status" value="1"/>
</dbReference>
<dbReference type="EMBL" id="JBHSOZ010000003">
    <property type="protein sequence ID" value="MFC5711824.1"/>
    <property type="molecule type" value="Genomic_DNA"/>
</dbReference>
<dbReference type="InterPro" id="IPR035903">
    <property type="entry name" value="HesB-like_dom_sf"/>
</dbReference>
<reference evidence="3" key="1">
    <citation type="journal article" date="2019" name="Int. J. Syst. Evol. Microbiol.">
        <title>The Global Catalogue of Microorganisms (GCM) 10K type strain sequencing project: providing services to taxonomists for standard genome sequencing and annotation.</title>
        <authorList>
            <consortium name="The Broad Institute Genomics Platform"/>
            <consortium name="The Broad Institute Genome Sequencing Center for Infectious Disease"/>
            <person name="Wu L."/>
            <person name="Ma J."/>
        </authorList>
    </citation>
    <scope>NUCLEOTIDE SEQUENCE [LARGE SCALE GENOMIC DNA]</scope>
    <source>
        <strain evidence="3">CECT 7184</strain>
    </source>
</reference>
<keyword evidence="3" id="KW-1185">Reference proteome</keyword>
<accession>A0ABW0YN54</accession>